<dbReference type="EMBL" id="LAYC01000002">
    <property type="protein sequence ID" value="KYK56503.1"/>
    <property type="molecule type" value="Genomic_DNA"/>
</dbReference>
<name>A0A151GHA7_DRECN</name>
<dbReference type="RefSeq" id="XP_040655855.1">
    <property type="nucleotide sequence ID" value="XM_040800822.1"/>
</dbReference>
<evidence type="ECO:0000313" key="3">
    <source>
        <dbReference type="Proteomes" id="UP000076580"/>
    </source>
</evidence>
<reference evidence="2 3" key="1">
    <citation type="journal article" date="2016" name="Sci. Rep.">
        <title>Insights into Adaptations to a Near-Obligate Nematode Endoparasitic Lifestyle from the Finished Genome of Drechmeria coniospora.</title>
        <authorList>
            <person name="Zhang L."/>
            <person name="Zhou Z."/>
            <person name="Guo Q."/>
            <person name="Fokkens L."/>
            <person name="Miskei M."/>
            <person name="Pocsi I."/>
            <person name="Zhang W."/>
            <person name="Chen M."/>
            <person name="Wang L."/>
            <person name="Sun Y."/>
            <person name="Donzelli B.G."/>
            <person name="Gibson D.M."/>
            <person name="Nelson D.R."/>
            <person name="Luo J.G."/>
            <person name="Rep M."/>
            <person name="Liu H."/>
            <person name="Yang S."/>
            <person name="Wang J."/>
            <person name="Krasnoff S.B."/>
            <person name="Xu Y."/>
            <person name="Molnar I."/>
            <person name="Lin M."/>
        </authorList>
    </citation>
    <scope>NUCLEOTIDE SEQUENCE [LARGE SCALE GENOMIC DNA]</scope>
    <source>
        <strain evidence="2 3">ARSEF 6962</strain>
    </source>
</reference>
<evidence type="ECO:0000313" key="2">
    <source>
        <dbReference type="EMBL" id="KYK56503.1"/>
    </source>
</evidence>
<proteinExistence type="predicted"/>
<organism evidence="2 3">
    <name type="scientific">Drechmeria coniospora</name>
    <name type="common">Nematophagous fungus</name>
    <name type="synonym">Meria coniospora</name>
    <dbReference type="NCBI Taxonomy" id="98403"/>
    <lineage>
        <taxon>Eukaryota</taxon>
        <taxon>Fungi</taxon>
        <taxon>Dikarya</taxon>
        <taxon>Ascomycota</taxon>
        <taxon>Pezizomycotina</taxon>
        <taxon>Sordariomycetes</taxon>
        <taxon>Hypocreomycetidae</taxon>
        <taxon>Hypocreales</taxon>
        <taxon>Ophiocordycipitaceae</taxon>
        <taxon>Drechmeria</taxon>
    </lineage>
</organism>
<dbReference type="AlphaFoldDB" id="A0A151GHA7"/>
<feature type="region of interest" description="Disordered" evidence="1">
    <location>
        <begin position="88"/>
        <end position="107"/>
    </location>
</feature>
<dbReference type="GeneID" id="63716146"/>
<keyword evidence="3" id="KW-1185">Reference proteome</keyword>
<evidence type="ECO:0000256" key="1">
    <source>
        <dbReference type="SAM" id="MobiDB-lite"/>
    </source>
</evidence>
<comment type="caution">
    <text evidence="2">The sequence shown here is derived from an EMBL/GenBank/DDBJ whole genome shotgun (WGS) entry which is preliminary data.</text>
</comment>
<feature type="compositionally biased region" description="Polar residues" evidence="1">
    <location>
        <begin position="93"/>
        <end position="102"/>
    </location>
</feature>
<feature type="compositionally biased region" description="Polar residues" evidence="1">
    <location>
        <begin position="54"/>
        <end position="64"/>
    </location>
</feature>
<feature type="region of interest" description="Disordered" evidence="1">
    <location>
        <begin position="54"/>
        <end position="81"/>
    </location>
</feature>
<gene>
    <name evidence="2" type="ORF">DCS_03503</name>
</gene>
<accession>A0A151GHA7</accession>
<sequence>MFNTRKRGQKQEYVIKWKGYRGKDLGTTPKLGTLSYDITTVPLGQTCRVNPQTKCTNSASTELSNIKGRTPPPGGDQVQKLNDDKLSKVPSLQKKSPASTHGSNSSNMSSHVTILAGIVAAFGTLAAAESFTGRSLAYRLPNSVLGDACHPNPDASLTLGDISIIPACFAEQRISEKCELDTGALADLNNAAKMNAYRDCLFGAGSTYQNDRNACLTCKVENGIHTAAQDQFWINIYKKSDAMFQSANPLNKGLWQMTLALIGDWSTYPQPNAKPKAGYRASQARSHELQNVGSYSLARRSKRSDKQASASPAWKLDVEEAFDANDVVIAASARWY</sequence>
<dbReference type="Proteomes" id="UP000076580">
    <property type="component" value="Chromosome 02"/>
</dbReference>
<dbReference type="InParanoid" id="A0A151GHA7"/>
<protein>
    <submittedName>
        <fullName evidence="2">Uncharacterized protein</fullName>
    </submittedName>
</protein>